<gene>
    <name evidence="14" type="ORF">HNY73_015526</name>
</gene>
<keyword evidence="4 12" id="KW-0894">Sodium channel</keyword>
<evidence type="ECO:0000313" key="14">
    <source>
        <dbReference type="EMBL" id="KAF8778840.1"/>
    </source>
</evidence>
<keyword evidence="9 13" id="KW-0472">Membrane</keyword>
<comment type="subcellular location">
    <subcellularLocation>
        <location evidence="1">Membrane</location>
        <topology evidence="1">Multi-pass membrane protein</topology>
    </subcellularLocation>
</comment>
<comment type="similarity">
    <text evidence="2 12">Belongs to the amiloride-sensitive sodium channel (TC 1.A.6) family.</text>
</comment>
<evidence type="ECO:0000256" key="13">
    <source>
        <dbReference type="SAM" id="Phobius"/>
    </source>
</evidence>
<evidence type="ECO:0000256" key="4">
    <source>
        <dbReference type="ARBA" id="ARBA00022461"/>
    </source>
</evidence>
<keyword evidence="6 13" id="KW-1133">Transmembrane helix</keyword>
<evidence type="ECO:0000256" key="5">
    <source>
        <dbReference type="ARBA" id="ARBA00022692"/>
    </source>
</evidence>
<dbReference type="PANTHER" id="PTHR11690:SF248">
    <property type="entry name" value="PICKPOCKET 17, ISOFORM A"/>
    <property type="match status" value="1"/>
</dbReference>
<feature type="transmembrane region" description="Helical" evidence="13">
    <location>
        <begin position="43"/>
        <end position="65"/>
    </location>
</feature>
<dbReference type="Proteomes" id="UP000807504">
    <property type="component" value="Unassembled WGS sequence"/>
</dbReference>
<keyword evidence="5 12" id="KW-0812">Transmembrane</keyword>
<keyword evidence="10 12" id="KW-0739">Sodium transport</keyword>
<evidence type="ECO:0000256" key="9">
    <source>
        <dbReference type="ARBA" id="ARBA00023136"/>
    </source>
</evidence>
<keyword evidence="11 12" id="KW-0407">Ion channel</keyword>
<dbReference type="EMBL" id="JABXBU010002072">
    <property type="protein sequence ID" value="KAF8778840.1"/>
    <property type="molecule type" value="Genomic_DNA"/>
</dbReference>
<evidence type="ECO:0000256" key="3">
    <source>
        <dbReference type="ARBA" id="ARBA00022448"/>
    </source>
</evidence>
<dbReference type="PANTHER" id="PTHR11690">
    <property type="entry name" value="AMILORIDE-SENSITIVE SODIUM CHANNEL-RELATED"/>
    <property type="match status" value="1"/>
</dbReference>
<protein>
    <submittedName>
        <fullName evidence="14">Uncharacterized protein</fullName>
    </submittedName>
</protein>
<keyword evidence="3 12" id="KW-0813">Transport</keyword>
<accession>A0A8T0ESJ6</accession>
<reference evidence="14" key="1">
    <citation type="journal article" date="2020" name="bioRxiv">
        <title>Chromosome-level reference genome of the European wasp spider Argiope bruennichi: a resource for studies on range expansion and evolutionary adaptation.</title>
        <authorList>
            <person name="Sheffer M.M."/>
            <person name="Hoppe A."/>
            <person name="Krehenwinkel H."/>
            <person name="Uhl G."/>
            <person name="Kuss A.W."/>
            <person name="Jensen L."/>
            <person name="Jensen C."/>
            <person name="Gillespie R.G."/>
            <person name="Hoff K.J."/>
            <person name="Prost S."/>
        </authorList>
    </citation>
    <scope>NUCLEOTIDE SEQUENCE</scope>
</reference>
<keyword evidence="7" id="KW-0915">Sodium</keyword>
<name>A0A8T0ESJ6_ARGBR</name>
<keyword evidence="8 12" id="KW-0406">Ion transport</keyword>
<proteinExistence type="inferred from homology"/>
<dbReference type="GO" id="GO:0005886">
    <property type="term" value="C:plasma membrane"/>
    <property type="evidence" value="ECO:0007669"/>
    <property type="project" value="TreeGrafter"/>
</dbReference>
<dbReference type="AlphaFoldDB" id="A0A8T0ESJ6"/>
<evidence type="ECO:0000256" key="11">
    <source>
        <dbReference type="ARBA" id="ARBA00023303"/>
    </source>
</evidence>
<dbReference type="InterPro" id="IPR001873">
    <property type="entry name" value="ENaC"/>
</dbReference>
<sequence>MDRKKKSSNTETSSVISSGVIPIASLPTPELNKKQRTSESACYALGAWNIFRLSVFLACTAILFYQANEFRKRFYTYPTSVNIGKTSFSKRGSFPLPAVTVCFENHFKESFTELDRNRFVTCFSKNLHLYDGEEGTFADNYGVKEDPSPDYLLALHLKILPWELTIDPWHAPRIFFALHSPFEPVNPVHDGVTLSVESDYFMQITRLEEDHLLPYPYRTNCLDYEALWKENNRTGPRSQKLGSTVAALSSAEICSERKSSCLEARKKCNSIFRVSLQWRILNVLTFSVCTIVLLYQSSEFLKRFYEYPTNIKIEKTSFSTRDAFPIPAFTVCYRTPPETSSATNTLHCVRTSLLPHIISVSIIFIYVMELAFHGTLKTSFVKIEGERFAKCYSDNLHLNDNEKERIFEKRGVQVHSAEVLFDIHLNIVATEVLFQPWIFPHAYFAIHSPFEPINPVHSGERLRLGKHYFVTVTRLEEDHLLPYPYQTDCMDYEGLNKENNMTGPRSQEICLDLCRAEYYKKCRDCNAGLRMYETLDNYCGEYDECFYDIFEDMSKITEKCHAKCKPDCRKLKYHYKIAKFTIHEKTNRSITAQELLARGQ</sequence>
<evidence type="ECO:0000313" key="15">
    <source>
        <dbReference type="Proteomes" id="UP000807504"/>
    </source>
</evidence>
<evidence type="ECO:0000256" key="7">
    <source>
        <dbReference type="ARBA" id="ARBA00023053"/>
    </source>
</evidence>
<evidence type="ECO:0000256" key="2">
    <source>
        <dbReference type="ARBA" id="ARBA00007193"/>
    </source>
</evidence>
<reference evidence="14" key="2">
    <citation type="submission" date="2020-06" db="EMBL/GenBank/DDBJ databases">
        <authorList>
            <person name="Sheffer M."/>
        </authorList>
    </citation>
    <scope>NUCLEOTIDE SEQUENCE</scope>
</reference>
<evidence type="ECO:0000256" key="12">
    <source>
        <dbReference type="RuleBase" id="RU000679"/>
    </source>
</evidence>
<organism evidence="14 15">
    <name type="scientific">Argiope bruennichi</name>
    <name type="common">Wasp spider</name>
    <name type="synonym">Aranea bruennichi</name>
    <dbReference type="NCBI Taxonomy" id="94029"/>
    <lineage>
        <taxon>Eukaryota</taxon>
        <taxon>Metazoa</taxon>
        <taxon>Ecdysozoa</taxon>
        <taxon>Arthropoda</taxon>
        <taxon>Chelicerata</taxon>
        <taxon>Arachnida</taxon>
        <taxon>Araneae</taxon>
        <taxon>Araneomorphae</taxon>
        <taxon>Entelegynae</taxon>
        <taxon>Araneoidea</taxon>
        <taxon>Araneidae</taxon>
        <taxon>Argiope</taxon>
    </lineage>
</organism>
<evidence type="ECO:0000256" key="8">
    <source>
        <dbReference type="ARBA" id="ARBA00023065"/>
    </source>
</evidence>
<comment type="caution">
    <text evidence="14">The sequence shown here is derived from an EMBL/GenBank/DDBJ whole genome shotgun (WGS) entry which is preliminary data.</text>
</comment>
<keyword evidence="15" id="KW-1185">Reference proteome</keyword>
<dbReference type="GO" id="GO:0015280">
    <property type="term" value="F:ligand-gated sodium channel activity"/>
    <property type="evidence" value="ECO:0007669"/>
    <property type="project" value="TreeGrafter"/>
</dbReference>
<evidence type="ECO:0000256" key="6">
    <source>
        <dbReference type="ARBA" id="ARBA00022989"/>
    </source>
</evidence>
<evidence type="ECO:0000256" key="10">
    <source>
        <dbReference type="ARBA" id="ARBA00023201"/>
    </source>
</evidence>
<evidence type="ECO:0000256" key="1">
    <source>
        <dbReference type="ARBA" id="ARBA00004141"/>
    </source>
</evidence>
<dbReference type="Pfam" id="PF00858">
    <property type="entry name" value="ASC"/>
    <property type="match status" value="3"/>
</dbReference>